<sequence>KNIQTYEGETLVADYKISFDYGGLVGNSRLMSLEQCTDADCLKPLLFSYSANTGGWIESSEYKSPDILRDYQQGNEHRGEFHDINGDGLPDWVTSFARPGVANGGFRTVWLNTGSGWAINAEYQPPDILRDYQQGNEHRGELHDINGDGLPDWVTSFARPGVANGGFRSIWLNSGAGWVLDNGFQQPDILRDFQRYNELRGELHDINGDGKLDWVTAYVRRANVSGGGVFRNIWLNNGTTWVADAGYNPPTYLIDYYAMDERQSELLDLNGDGLVDWVWSFTRRNDLYGGGTLRQVWLNTGSGWANSTEYVPPTVVWDYNKSSTTLGTFVDLNGDNLPDWVQAYLDTNGSVVKSTWLNTGDGWQKDTNFDLPGAQFDLSYNRELGAFVDVNGDGIVDWVHAAEDKGTRTTWLGTGQGWEESPEYQHPDYITNRVSGYSEQKGEFHDLNGDGLPDWITSFARPNIANGGFRTTWLNTGRANHDLLTSVTTSRGARTFVHYRPLTNKDGYTKGSGAAYPEQDYISPLSVVNSVERDDGIGGTRKIEYNYAGAKVDVKRGSFLGFKQITSKDTQRGTETITDYRQDWPFVRRTEKFVRQLVDGTPISEQENTWE</sequence>
<dbReference type="Proteomes" id="UP000035444">
    <property type="component" value="Unassembled WGS sequence"/>
</dbReference>
<evidence type="ECO:0000313" key="2">
    <source>
        <dbReference type="EMBL" id="KLN58855.1"/>
    </source>
</evidence>
<feature type="non-terminal residue" evidence="2">
    <location>
        <position position="1"/>
    </location>
</feature>
<keyword evidence="3" id="KW-1185">Reference proteome</keyword>
<gene>
    <name evidence="2" type="ORF">WH96_20805</name>
</gene>
<organism evidence="2 3">
    <name type="scientific">Kiloniella spongiae</name>
    <dbReference type="NCBI Taxonomy" id="1489064"/>
    <lineage>
        <taxon>Bacteria</taxon>
        <taxon>Pseudomonadati</taxon>
        <taxon>Pseudomonadota</taxon>
        <taxon>Alphaproteobacteria</taxon>
        <taxon>Rhodospirillales</taxon>
        <taxon>Kiloniellaceae</taxon>
        <taxon>Kiloniella</taxon>
    </lineage>
</organism>
<dbReference type="InterPro" id="IPR022045">
    <property type="entry name" value="TcdB_toxin_mid/N"/>
</dbReference>
<evidence type="ECO:0000313" key="3">
    <source>
        <dbReference type="Proteomes" id="UP000035444"/>
    </source>
</evidence>
<protein>
    <recommendedName>
        <fullName evidence="1">Insecticide toxin TcdB middle/N-terminal domain-containing protein</fullName>
    </recommendedName>
</protein>
<dbReference type="Gene3D" id="2.130.10.130">
    <property type="entry name" value="Integrin alpha, N-terminal"/>
    <property type="match status" value="1"/>
</dbReference>
<name>A0A0H2MQ84_9PROT</name>
<dbReference type="InterPro" id="IPR028994">
    <property type="entry name" value="Integrin_alpha_N"/>
</dbReference>
<proteinExistence type="predicted"/>
<dbReference type="PANTHER" id="PTHR46580">
    <property type="entry name" value="SENSOR KINASE-RELATED"/>
    <property type="match status" value="1"/>
</dbReference>
<dbReference type="AlphaFoldDB" id="A0A0H2MQ84"/>
<feature type="domain" description="Insecticide toxin TcdB middle/N-terminal" evidence="1">
    <location>
        <begin position="425"/>
        <end position="579"/>
    </location>
</feature>
<dbReference type="SUPFAM" id="SSF69318">
    <property type="entry name" value="Integrin alpha N-terminal domain"/>
    <property type="match status" value="2"/>
</dbReference>
<reference evidence="2 3" key="1">
    <citation type="submission" date="2015-03" db="EMBL/GenBank/DDBJ databases">
        <title>Genome Sequence of Kiloniella spongiae MEBiC09566, isolated from a marine sponge.</title>
        <authorList>
            <person name="Shao Z."/>
            <person name="Wang L."/>
            <person name="Li X."/>
        </authorList>
    </citation>
    <scope>NUCLEOTIDE SEQUENCE [LARGE SCALE GENOMIC DNA]</scope>
    <source>
        <strain evidence="2 3">MEBiC09566</strain>
    </source>
</reference>
<dbReference type="STRING" id="1489064.WH96_20805"/>
<feature type="non-terminal residue" evidence="2">
    <location>
        <position position="611"/>
    </location>
</feature>
<dbReference type="EMBL" id="LAQL01000045">
    <property type="protein sequence ID" value="KLN58855.1"/>
    <property type="molecule type" value="Genomic_DNA"/>
</dbReference>
<dbReference type="Pfam" id="PF12256">
    <property type="entry name" value="TcdB_toxin_midN"/>
    <property type="match status" value="1"/>
</dbReference>
<accession>A0A0H2MQ84</accession>
<evidence type="ECO:0000259" key="1">
    <source>
        <dbReference type="Pfam" id="PF12256"/>
    </source>
</evidence>
<dbReference type="PANTHER" id="PTHR46580:SF2">
    <property type="entry name" value="MAM DOMAIN-CONTAINING PROTEIN"/>
    <property type="match status" value="1"/>
</dbReference>
<comment type="caution">
    <text evidence="2">The sequence shown here is derived from an EMBL/GenBank/DDBJ whole genome shotgun (WGS) entry which is preliminary data.</text>
</comment>